<keyword evidence="1" id="KW-0614">Plasmid</keyword>
<dbReference type="AlphaFoldDB" id="A0A4P7LK94"/>
<organism evidence="1 2">
    <name type="scientific">Cupriavidus oxalaticus</name>
    <dbReference type="NCBI Taxonomy" id="96344"/>
    <lineage>
        <taxon>Bacteria</taxon>
        <taxon>Pseudomonadati</taxon>
        <taxon>Pseudomonadota</taxon>
        <taxon>Betaproteobacteria</taxon>
        <taxon>Burkholderiales</taxon>
        <taxon>Burkholderiaceae</taxon>
        <taxon>Cupriavidus</taxon>
    </lineage>
</organism>
<geneLocation type="plasmid" evidence="1">
    <name>unnamed2</name>
</geneLocation>
<proteinExistence type="predicted"/>
<accession>A0A4P7LK94</accession>
<dbReference type="OrthoDB" id="9937707at2"/>
<evidence type="ECO:0000313" key="1">
    <source>
        <dbReference type="EMBL" id="QBY55998.1"/>
    </source>
</evidence>
<dbReference type="Proteomes" id="UP000295294">
    <property type="component" value="Plasmid unnamed2"/>
</dbReference>
<dbReference type="KEGG" id="cox:E0W60_33620"/>
<gene>
    <name evidence="1" type="ORF">E0W60_33620</name>
</gene>
<dbReference type="RefSeq" id="WP_135707169.1">
    <property type="nucleotide sequence ID" value="NZ_CP038637.1"/>
</dbReference>
<name>A0A4P7LK94_9BURK</name>
<protein>
    <submittedName>
        <fullName evidence="1">Uncharacterized protein</fullName>
    </submittedName>
</protein>
<evidence type="ECO:0000313" key="2">
    <source>
        <dbReference type="Proteomes" id="UP000295294"/>
    </source>
</evidence>
<dbReference type="EMBL" id="CP038637">
    <property type="protein sequence ID" value="QBY55998.1"/>
    <property type="molecule type" value="Genomic_DNA"/>
</dbReference>
<reference evidence="1 2" key="1">
    <citation type="submission" date="2019-03" db="EMBL/GenBank/DDBJ databases">
        <title>Efficiently degradation of phenoxyalkanoic acid herbicides by Cupriavidus oxalaticus strain X32.</title>
        <authorList>
            <person name="Sheng X."/>
        </authorList>
    </citation>
    <scope>NUCLEOTIDE SEQUENCE [LARGE SCALE GENOMIC DNA]</scope>
    <source>
        <strain evidence="1 2">X32</strain>
        <plasmid evidence="1 2">unnamed2</plasmid>
    </source>
</reference>
<sequence length="95" mass="10639">MKQYPDTEKTYGIVVTDATGNEELNEKRAILERADPDNIVFLSVIPHDVTARADWKEIKSAFSAFPRRGVDVESVTADQIEHLAKKISVLAVGRR</sequence>